<keyword evidence="4" id="KW-0804">Transcription</keyword>
<dbReference type="SUPFAM" id="SSF46785">
    <property type="entry name" value="Winged helix' DNA-binding domain"/>
    <property type="match status" value="1"/>
</dbReference>
<keyword evidence="2" id="KW-0805">Transcription regulation</keyword>
<evidence type="ECO:0000256" key="3">
    <source>
        <dbReference type="ARBA" id="ARBA00023125"/>
    </source>
</evidence>
<organism evidence="6 7">
    <name type="scientific">Candidatus Pantoea symbiotica</name>
    <dbReference type="NCBI Taxonomy" id="1884370"/>
    <lineage>
        <taxon>Bacteria</taxon>
        <taxon>Pseudomonadati</taxon>
        <taxon>Pseudomonadota</taxon>
        <taxon>Gammaproteobacteria</taxon>
        <taxon>Enterobacterales</taxon>
        <taxon>Erwiniaceae</taxon>
        <taxon>Pantoea</taxon>
    </lineage>
</organism>
<dbReference type="SUPFAM" id="SSF53850">
    <property type="entry name" value="Periplasmic binding protein-like II"/>
    <property type="match status" value="1"/>
</dbReference>
<dbReference type="InterPro" id="IPR005119">
    <property type="entry name" value="LysR_subst-bd"/>
</dbReference>
<accession>A0A1I3QB10</accession>
<comment type="caution">
    <text evidence="6">The sequence shown here is derived from an EMBL/GenBank/DDBJ whole genome shotgun (WGS) entry which is preliminary data.</text>
</comment>
<sequence length="297" mass="33050">MLRENFNDLIYLVMVARECSFTRAAAKLGVSQSALSHSIRGLEERLNTRLLTRTTRSVAPTEAGENLIQSVAPMMADIEKALLQLADNQGKPSGNIRITAGEHALSSTLWPLLKPFLQAYPEVNVELSVDNTLTDIVSGRFDAGVRLGESIEKDMVAVRIGPDWKMVTVASPDYLQKHGIPTTPYELQNHNCINMRLPTLGGLYSWEFSKDGKDIRVKVEGQLIFNNLASRIDAVLSGMGIAHVPEDTVKQHIATGELQCLLEDWSEPFSGYYLYYPSRKQHTAAFEKLIEAIKYKG</sequence>
<dbReference type="PANTHER" id="PTHR30537">
    <property type="entry name" value="HTH-TYPE TRANSCRIPTIONAL REGULATOR"/>
    <property type="match status" value="1"/>
</dbReference>
<evidence type="ECO:0000313" key="6">
    <source>
        <dbReference type="EMBL" id="SFJ30900.1"/>
    </source>
</evidence>
<evidence type="ECO:0000313" key="7">
    <source>
        <dbReference type="Proteomes" id="UP000198841"/>
    </source>
</evidence>
<evidence type="ECO:0000259" key="5">
    <source>
        <dbReference type="PROSITE" id="PS50931"/>
    </source>
</evidence>
<dbReference type="PANTHER" id="PTHR30537:SF1">
    <property type="entry name" value="HTH-TYPE TRANSCRIPTIONAL REGULATOR PGRR"/>
    <property type="match status" value="1"/>
</dbReference>
<dbReference type="InterPro" id="IPR000847">
    <property type="entry name" value="LysR_HTH_N"/>
</dbReference>
<name>A0A1I3QB10_9GAMM</name>
<feature type="domain" description="HTH lysR-type" evidence="5">
    <location>
        <begin position="4"/>
        <end position="61"/>
    </location>
</feature>
<dbReference type="InterPro" id="IPR036390">
    <property type="entry name" value="WH_DNA-bd_sf"/>
</dbReference>
<dbReference type="Proteomes" id="UP000198841">
    <property type="component" value="Unassembled WGS sequence"/>
</dbReference>
<evidence type="ECO:0000256" key="2">
    <source>
        <dbReference type="ARBA" id="ARBA00023015"/>
    </source>
</evidence>
<dbReference type="PRINTS" id="PR00039">
    <property type="entry name" value="HTHLYSR"/>
</dbReference>
<protein>
    <submittedName>
        <fullName evidence="6">DNA-binding transcriptional regulator, LysR family</fullName>
    </submittedName>
</protein>
<gene>
    <name evidence="6" type="ORF">SAMN05518863_10172</name>
</gene>
<evidence type="ECO:0000256" key="1">
    <source>
        <dbReference type="ARBA" id="ARBA00009437"/>
    </source>
</evidence>
<keyword evidence="3 6" id="KW-0238">DNA-binding</keyword>
<keyword evidence="7" id="KW-1185">Reference proteome</keyword>
<dbReference type="RefSeq" id="WP_008110036.1">
    <property type="nucleotide sequence ID" value="NZ_FOSD01000001.1"/>
</dbReference>
<proteinExistence type="inferred from homology"/>
<dbReference type="InterPro" id="IPR058163">
    <property type="entry name" value="LysR-type_TF_proteobact-type"/>
</dbReference>
<dbReference type="Pfam" id="PF03466">
    <property type="entry name" value="LysR_substrate"/>
    <property type="match status" value="1"/>
</dbReference>
<dbReference type="Pfam" id="PF00126">
    <property type="entry name" value="HTH_1"/>
    <property type="match status" value="1"/>
</dbReference>
<dbReference type="CDD" id="cd08474">
    <property type="entry name" value="PBP2_CrgA_like_5"/>
    <property type="match status" value="1"/>
</dbReference>
<dbReference type="EMBL" id="FOSD01000001">
    <property type="protein sequence ID" value="SFJ30900.1"/>
    <property type="molecule type" value="Genomic_DNA"/>
</dbReference>
<dbReference type="Gene3D" id="1.10.10.10">
    <property type="entry name" value="Winged helix-like DNA-binding domain superfamily/Winged helix DNA-binding domain"/>
    <property type="match status" value="1"/>
</dbReference>
<reference evidence="6 7" key="1">
    <citation type="submission" date="2016-10" db="EMBL/GenBank/DDBJ databases">
        <authorList>
            <person name="Varghese N."/>
            <person name="Submissions S."/>
        </authorList>
    </citation>
    <scope>NUCLEOTIDE SEQUENCE [LARGE SCALE GENOMIC DNA]</scope>
    <source>
        <strain evidence="6 7">YR512</strain>
    </source>
</reference>
<dbReference type="InterPro" id="IPR036388">
    <property type="entry name" value="WH-like_DNA-bd_sf"/>
</dbReference>
<evidence type="ECO:0000256" key="4">
    <source>
        <dbReference type="ARBA" id="ARBA00023163"/>
    </source>
</evidence>
<comment type="similarity">
    <text evidence="1">Belongs to the LysR transcriptional regulatory family.</text>
</comment>
<dbReference type="Gene3D" id="3.40.190.290">
    <property type="match status" value="1"/>
</dbReference>
<dbReference type="GO" id="GO:0003677">
    <property type="term" value="F:DNA binding"/>
    <property type="evidence" value="ECO:0007669"/>
    <property type="project" value="UniProtKB-KW"/>
</dbReference>
<dbReference type="PROSITE" id="PS50931">
    <property type="entry name" value="HTH_LYSR"/>
    <property type="match status" value="1"/>
</dbReference>